<evidence type="ECO:0000256" key="3">
    <source>
        <dbReference type="ARBA" id="ARBA00022801"/>
    </source>
</evidence>
<dbReference type="GO" id="GO:0006508">
    <property type="term" value="P:proteolysis"/>
    <property type="evidence" value="ECO:0007669"/>
    <property type="project" value="UniProtKB-KW"/>
</dbReference>
<dbReference type="SUPFAM" id="SSF52317">
    <property type="entry name" value="Class I glutamine amidotransferase-like"/>
    <property type="match status" value="1"/>
</dbReference>
<keyword evidence="3" id="KW-0378">Hydrolase</keyword>
<evidence type="ECO:0000256" key="2">
    <source>
        <dbReference type="ARBA" id="ARBA00022670"/>
    </source>
</evidence>
<dbReference type="GO" id="GO:0008236">
    <property type="term" value="F:serine-type peptidase activity"/>
    <property type="evidence" value="ECO:0007669"/>
    <property type="project" value="UniProtKB-KW"/>
</dbReference>
<dbReference type="InterPro" id="IPR005320">
    <property type="entry name" value="Peptidase_S51"/>
</dbReference>
<dbReference type="InterPro" id="IPR029062">
    <property type="entry name" value="Class_I_gatase-like"/>
</dbReference>
<sequence>MNGSLYLAGGGSARQEQRVWRAAFRGVQRVVHWPFALPDDRIGGAPQWLRTSLAELDIEVRVDVWFSLDGHRPAELAGTDLLFVSGGTTSKLARHVHRHGFDRAVRDHVAAGGRYYGGSAGAVLAGESIAIVALADDDADATTDDRGLGLLPTLAVLPHADTVGVERQHAWSTALGRPLLAVPEAGGVHVTGTTCTVLGPDPVHVVDGAGRVTYLPGDRIPLDGQ</sequence>
<reference evidence="5" key="1">
    <citation type="submission" date="2021-01" db="EMBL/GenBank/DDBJ databases">
        <title>Whole genome shotgun sequence of Actinocatenispora rupis NBRC 107355.</title>
        <authorList>
            <person name="Komaki H."/>
            <person name="Tamura T."/>
        </authorList>
    </citation>
    <scope>NUCLEOTIDE SEQUENCE</scope>
    <source>
        <strain evidence="5">NBRC 107355</strain>
    </source>
</reference>
<evidence type="ECO:0000313" key="5">
    <source>
        <dbReference type="EMBL" id="GID14621.1"/>
    </source>
</evidence>
<name>A0A8J3J2K6_9ACTN</name>
<evidence type="ECO:0008006" key="7">
    <source>
        <dbReference type="Google" id="ProtNLM"/>
    </source>
</evidence>
<evidence type="ECO:0000256" key="4">
    <source>
        <dbReference type="ARBA" id="ARBA00022825"/>
    </source>
</evidence>
<evidence type="ECO:0000313" key="6">
    <source>
        <dbReference type="Proteomes" id="UP000612808"/>
    </source>
</evidence>
<protein>
    <recommendedName>
        <fullName evidence="7">Dipeptidase E</fullName>
    </recommendedName>
</protein>
<accession>A0A8J3J2K6</accession>
<comment type="caution">
    <text evidence="5">The sequence shown here is derived from an EMBL/GenBank/DDBJ whole genome shotgun (WGS) entry which is preliminary data.</text>
</comment>
<organism evidence="5 6">
    <name type="scientific">Actinocatenispora rupis</name>
    <dbReference type="NCBI Taxonomy" id="519421"/>
    <lineage>
        <taxon>Bacteria</taxon>
        <taxon>Bacillati</taxon>
        <taxon>Actinomycetota</taxon>
        <taxon>Actinomycetes</taxon>
        <taxon>Micromonosporales</taxon>
        <taxon>Micromonosporaceae</taxon>
        <taxon>Actinocatenispora</taxon>
    </lineage>
</organism>
<dbReference type="EMBL" id="BOMB01000032">
    <property type="protein sequence ID" value="GID14621.1"/>
    <property type="molecule type" value="Genomic_DNA"/>
</dbReference>
<comment type="similarity">
    <text evidence="1">Belongs to the peptidase S51 family.</text>
</comment>
<evidence type="ECO:0000256" key="1">
    <source>
        <dbReference type="ARBA" id="ARBA00006534"/>
    </source>
</evidence>
<keyword evidence="6" id="KW-1185">Reference proteome</keyword>
<keyword evidence="4" id="KW-0720">Serine protease</keyword>
<dbReference type="Gene3D" id="3.40.50.880">
    <property type="match status" value="1"/>
</dbReference>
<gene>
    <name evidence="5" type="ORF">Aru02nite_55100</name>
</gene>
<dbReference type="Proteomes" id="UP000612808">
    <property type="component" value="Unassembled WGS sequence"/>
</dbReference>
<dbReference type="PANTHER" id="PTHR20842">
    <property type="entry name" value="PROTEASE S51 ALPHA-ASPARTYL DIPEPTIDASE"/>
    <property type="match status" value="1"/>
</dbReference>
<dbReference type="Pfam" id="PF03575">
    <property type="entry name" value="Peptidase_S51"/>
    <property type="match status" value="1"/>
</dbReference>
<keyword evidence="2" id="KW-0645">Protease</keyword>
<dbReference type="AlphaFoldDB" id="A0A8J3J2K6"/>
<proteinExistence type="inferred from homology"/>
<dbReference type="PANTHER" id="PTHR20842:SF0">
    <property type="entry name" value="ALPHA-ASPARTYL DIPEPTIDASE"/>
    <property type="match status" value="1"/>
</dbReference>
<dbReference type="RefSeq" id="WP_203662452.1">
    <property type="nucleotide sequence ID" value="NZ_BAAAZM010000017.1"/>
</dbReference>